<feature type="region of interest" description="Disordered" evidence="1">
    <location>
        <begin position="1606"/>
        <end position="1632"/>
    </location>
</feature>
<feature type="domain" description="DUF11" evidence="2">
    <location>
        <begin position="3350"/>
        <end position="3464"/>
    </location>
</feature>
<feature type="domain" description="DUF11" evidence="2">
    <location>
        <begin position="1793"/>
        <end position="1878"/>
    </location>
</feature>
<dbReference type="RefSeq" id="WP_202100985.1">
    <property type="nucleotide sequence ID" value="NZ_JAERTY010000001.1"/>
</dbReference>
<dbReference type="Pfam" id="PF17963">
    <property type="entry name" value="Big_9"/>
    <property type="match status" value="1"/>
</dbReference>
<gene>
    <name evidence="4" type="ORF">JKG61_00210</name>
</gene>
<feature type="domain" description="DUF11" evidence="2">
    <location>
        <begin position="3483"/>
        <end position="3601"/>
    </location>
</feature>
<sequence length="3793" mass="397965">MKNASQAPGLLRSRSLSFLFMLVTYGMLLLMPGWARGQTYATWAPSSGSIRVDDGINIGGSGGVTDASNASTISETTFAKMLSDRIEVNLVVTKITVGKDAYLQLKFPTDRSAGATTYVKISKPELVGLNLSLSQLLGLAGTNIVGEVYAGAGNAANQEGTKVNTNVETRMIVDASGNYYLAITPEAGVVYNSVRITTKYPSGIVNLGQFKMNVYHAFTFDSPNCGIANYADLGKTTGIDIKLLSGPPVSNPERAIDGNDNTFSTISTGTLSVFGSVFQTFYFNKLSASQDYFKVKFKIGGGSLLDLNLLGNFEVRAYDGNNLVYTKKLQGALVNGLDLLTLLQSGDPVEIPFGPGVPFDRVAIGINTTASISLASSPLQVYSVKRYGLGNSTLCKETTPPLLDEGGIHMLGNKKTCATELLGQAYANFPYNALDGAPGTYTVLEASSGKVVGLGAYSGFVHLGYSNANKPSAGKTSYVRIDMGDDGLLSSLLDGSLGGLLGNTVDNVLFGNHYFTVDVYDDPNASPILSGSSANGFNGKPIRVVQDKYGKYYVAITPTVGYKSIKITEHFRSLVGAEASRTMKVYSMCYSTGGEDCEQAFKTYSESVGLSLALLGGGDRGVINGHLAIDDNSVSVEDDNTFSEVKLGGLAVGVAASSFQYVDFHTLSAPSDYFKVKIGIDNQSTLDINLISNVEIRAYDGDELVYSQRLQNGLVAGLDVLGLLQTNGSVTIPIGPGKAFDRVAVGVNKLVNVGLFNNPLKIYSIKRFGADCPDPNPIIPLPDTDTPFNTPECAEDTGGLVDFTGVNFPYNAVDGHNNTFALLTSESGILLGAGAKEGSIQLGFDSKVDPNVYSYVKIGFEEAGLLKGLLAGSLGKFVGSVADIALFGKKYFDIEVYRPDGTSIYTESGLNGFTSDRARIVQDRFGHYYLAFTANDDYQSIKITLKYPALAGLASSTSMQVYGMCRETQFDECEQAAFTMYDGSGLTLNLFEGANPAGVVNGPYSIDDNSSNYSELSLGTAAVGATIHQDILFKTKSDAKVRMRLQIPQTLVNVDLLGAYKVYLYNGADEVYSTVLQNSLVNNLDLLGLFKSGGVVGVEIDAGVIYDRIRLELGSVVNLGVGSPIRLYSAKRISANCPDPDFEESPFTSCDAEIVSAEHVDDVQNLLDANFNSYATLRSDAGIILGLGSSKAHLELAYPSVLNGNETSYIRIDYDQTILANLLKGSLGGFVTGILDNLLLGDHYFDVEIKDDNNGIIATRSSRNGFVNAQNQVDDVIRIIQDTKGRYYLAIKPGMDYKSVKISDHTNAIIGLTSNDKHLNVYGMCHGIVATNCPQAFSTSQKGSGITLDALNLGGAGVQNASWAIDNNLQNHSTLSLGTAAIEGTLQQNIQFNKVVTGGQPIRIKLAANGGDVSVDVSNNITLVSYKNGVIVDNLPIEQALVGLNVVDLVNNGVAQEFIYKPSADIDEVALTLKSLVSIGVTPSVHLYYVLPDCNTPMFTTWKSFEVDGDPAVTTVKGGEEIEYTIHIRNTGSVDLTDYIITDAVPHNTSYIAGSGGTFADGKVTFTGIDVAAGAPATVSFKVSVDADLTGVTKISNVALVKKDAADPGTQTWPPSPTNPGEPKTDGDKGTDIPVEQISSISTWKSAVATLAGATVASVSGGETIDYTIYIKNTGNQALTGVQVTEALPVGTTLASGSSLTFAPLDIAVGGEKSVTFQVTVNNDLTGITNISNVATVTIPGKTPVKTTPADPTDPKTGPDPTKVPGDETEVPVGDNYSLVSWKTAVVDGDAAITSVKGGETIEYTIFVRNTGNKDLTNVVINDPLPAGTTLLSGTLPFTITELKVGDNSIGHKFKVRIDENLTGINEIRNIAKVTSAEITTEQESFPPATGGANDPDTSGPRGTVTPVDPVHSILFTKSGVNQNDIKKAAVGDIITYTLTIENNGNKDLTSVNLKDLLSADVELLEIDGTTASGNIDRTIPLLNVGEANKVELTFKVKVLTLPTAPAPLVNTAEAKFKDSKNLDVTVPASASLPTSCITVKKDNINLTTDLSICAGGQVTLEASFASANGVSNIPAGSGFVWRRGSVTGPVVHNDPIYTPTLNSTTTYYVSIEGGDACFEGAGESVKVTVGVAPNTPTITPNSANTCEGEVVKLTATAGADSYEWYKNGVLLTGIDKTGSQLTLDGDLTDAGQYTVKAVNVEGCASGASAAVGVVVTAKPAKPVLSSSVTGPVCEGESVTLTSNATGTHTWYKNGVPLNGVGSGSTITVTENGEYAATVINGSIGCDSDMSDALIVTFNPAPRIEFVGGNASVTGMMNTPVALPTITPESGVNYTWYDNTGNATTNMSPTFAEAGIYAYTVVAKNASDCATIATVVINIYNADSCPTLFKPYYATKAKWQSLGGFIDHKDDAVDRNPKTSATVGMVVGLVGLGGGYLDLEFDKTYVAGTPVTVKLGKEYSGLSAVSGILAYGLNSSGNSIGAGESVSAGLVKLLAADAAYEFTFVPSTVTGPKEYKGVRLYFGSLLSLAENFKVYGAYVKETVTTNDCAPVAPGVNKDVRDVLYGLETFLGLDVVSATASVVDPWNAVDDDLTTAAQIVRGAAVLNVATITPVFKNQVMPSDSLQIIMADPNSSILNLSLLTGFSIQRYNGSSQVGQPLDNGANILDLRLLSFGTDKKKLIVSPFAEAYDRVKISYGGIANVNLGEQVKIYDVSIKPAISIGVDPGESLEVCPGEDVSIDKQDDCTFYEVYDVASGGSPLNASGASLSFKPNTTTAGTYTYYVQAVRLGCPIGPRQEIKVTIKTAGKATDIADILVNGVAPSAPLCIAPDDDVILTTALTSGSTITNPVFHWYDHAGVAITGGSDGTLNLGQLTAGTYTYSVGVSGDGICESLASDRKTVTFTIQPTGQSTDIADILVNGMDPGAPLCIAPGVDVILTAALTSGSTITNPVFHWYDHAGVAITGGSDGTLNVGQLTAGTYTYSVGVSGDGVCESLASDRKTVTFTIQPTGQSTDIADILVNGMDPGAPLCIAPDVDVILTTALTSGSTITNPVFHWYDHAGVVITGGSDGTLNVGQLTAGTYTYSVGVSGDGICESLASDRKTVTFTIQPTGQSTDIADILVNGMDTSTPICIEPTDATVLTAELTPTSTIVNPVFHWYNEHGVAIAGGSDGILNLGIMAPGTYSYSVGVSGDGVCESLAADRKVVTFTTVFCRSDLSISKVADHSRVKAGTNTTFTVTITNNGPAQIAVGKVINLGEIPSTGLSITGYEVTSGNAVAAGTGNTATVTTNSVIAVGGTIIVKVSAAVGADAPSTITNGIKVWGPDKDPGTDPEDDKDETPPVPVDRESNLSIVKKADQTRVKAGENTTFTLTITNDGPSTIEVGKKIQLTERPGAGVTIDKYEIVGANATISGTANNAVVTTTAKIAKGQTIVVKVTAKVDVDAPSTITNGITVWGPDKDPGTDPEDDKDDTPPVPVDREYKLTIEKVADESKVKAGESTTFTVTITNNGPAVMEVDKDIKLVERPGAGVTIEKYEIEGNNATISGTGNNATVKTKAKLTVGGTIIVKITAKVDDEAPEKITNGITVWGPGKDPGTDPEDDKDDTPEVPVVYPLIQAVDDIAETKTAVPVDIDVLANDLVTKWDIDPTSLEIVSSSAGATTTVGIDGTVTYISSRDMVGEDTFTYRVKDVKGRWSNTATVRVAVSSNDLDIPNIITPNGDGKNDEFRIKGLELYDRVVLTIVNRWGNEVYKSNAYNNDWNGLGLSEGTYFYVLELVKGGKSEVHKGWVTIKSN</sequence>
<dbReference type="Pfam" id="PF13585">
    <property type="entry name" value="CHU_C"/>
    <property type="match status" value="1"/>
</dbReference>
<feature type="region of interest" description="Disordered" evidence="1">
    <location>
        <begin position="1740"/>
        <end position="1771"/>
    </location>
</feature>
<feature type="domain" description="DUF11" evidence="2">
    <location>
        <begin position="1925"/>
        <end position="2016"/>
    </location>
</feature>
<organism evidence="4 5">
    <name type="scientific">Sphingobacterium faecale</name>
    <dbReference type="NCBI Taxonomy" id="2803775"/>
    <lineage>
        <taxon>Bacteria</taxon>
        <taxon>Pseudomonadati</taxon>
        <taxon>Bacteroidota</taxon>
        <taxon>Sphingobacteriia</taxon>
        <taxon>Sphingobacteriales</taxon>
        <taxon>Sphingobacteriaceae</taxon>
        <taxon>Sphingobacterium</taxon>
    </lineage>
</organism>
<comment type="caution">
    <text evidence="4">The sequence shown here is derived from an EMBL/GenBank/DDBJ whole genome shotgun (WGS) entry which is preliminary data.</text>
</comment>
<feature type="compositionally biased region" description="Acidic residues" evidence="1">
    <location>
        <begin position="3596"/>
        <end position="3605"/>
    </location>
</feature>
<feature type="region of interest" description="Disordered" evidence="1">
    <location>
        <begin position="1879"/>
        <end position="1902"/>
    </location>
</feature>
<dbReference type="PANTHER" id="PTHR34819">
    <property type="entry name" value="LARGE CYSTEINE-RICH PERIPLASMIC PROTEIN OMCB"/>
    <property type="match status" value="1"/>
</dbReference>
<dbReference type="InterPro" id="IPR001434">
    <property type="entry name" value="OmcB-like_DUF11"/>
</dbReference>
<dbReference type="SUPFAM" id="SSF48726">
    <property type="entry name" value="Immunoglobulin"/>
    <property type="match status" value="2"/>
</dbReference>
<dbReference type="InterPro" id="IPR013783">
    <property type="entry name" value="Ig-like_fold"/>
</dbReference>
<dbReference type="EMBL" id="JAERTY010000001">
    <property type="protein sequence ID" value="MBL1407162.1"/>
    <property type="molecule type" value="Genomic_DNA"/>
</dbReference>
<dbReference type="NCBIfam" id="TIGR01451">
    <property type="entry name" value="B_ant_repeat"/>
    <property type="match status" value="4"/>
</dbReference>
<dbReference type="Gene3D" id="2.60.40.10">
    <property type="entry name" value="Immunoglobulins"/>
    <property type="match status" value="2"/>
</dbReference>
<feature type="domain" description="DUF11" evidence="2">
    <location>
        <begin position="1656"/>
        <end position="1737"/>
    </location>
</feature>
<evidence type="ECO:0000256" key="1">
    <source>
        <dbReference type="SAM" id="MobiDB-lite"/>
    </source>
</evidence>
<evidence type="ECO:0000259" key="3">
    <source>
        <dbReference type="Pfam" id="PF19081"/>
    </source>
</evidence>
<feature type="region of interest" description="Disordered" evidence="1">
    <location>
        <begin position="3586"/>
        <end position="3605"/>
    </location>
</feature>
<feature type="region of interest" description="Disordered" evidence="1">
    <location>
        <begin position="3451"/>
        <end position="3477"/>
    </location>
</feature>
<dbReference type="InterPro" id="IPR036179">
    <property type="entry name" value="Ig-like_dom_sf"/>
</dbReference>
<keyword evidence="5" id="KW-1185">Reference proteome</keyword>
<dbReference type="Gene3D" id="2.60.40.740">
    <property type="match status" value="1"/>
</dbReference>
<evidence type="ECO:0000259" key="2">
    <source>
        <dbReference type="Pfam" id="PF01345"/>
    </source>
</evidence>
<proteinExistence type="predicted"/>
<dbReference type="Gene3D" id="2.60.40.3440">
    <property type="match status" value="1"/>
</dbReference>
<feature type="domain" description="Ig-like" evidence="3">
    <location>
        <begin position="2134"/>
        <end position="2217"/>
    </location>
</feature>
<protein>
    <submittedName>
        <fullName evidence="4">DUF11 domain-containing protein</fullName>
    </submittedName>
</protein>
<evidence type="ECO:0000313" key="4">
    <source>
        <dbReference type="EMBL" id="MBL1407162.1"/>
    </source>
</evidence>
<evidence type="ECO:0000313" key="5">
    <source>
        <dbReference type="Proteomes" id="UP000625283"/>
    </source>
</evidence>
<dbReference type="Proteomes" id="UP000625283">
    <property type="component" value="Unassembled WGS sequence"/>
</dbReference>
<dbReference type="InterPro" id="IPR051172">
    <property type="entry name" value="Chlamydia_OmcB"/>
</dbReference>
<dbReference type="InterPro" id="IPR026341">
    <property type="entry name" value="T9SS_type_B"/>
</dbReference>
<dbReference type="Pfam" id="PF01345">
    <property type="entry name" value="DUF11"/>
    <property type="match status" value="7"/>
</dbReference>
<name>A0ABS1QXL2_9SPHI</name>
<feature type="region of interest" description="Disordered" evidence="1">
    <location>
        <begin position="3317"/>
        <end position="3347"/>
    </location>
</feature>
<feature type="domain" description="DUF11" evidence="2">
    <location>
        <begin position="3216"/>
        <end position="3331"/>
    </location>
</feature>
<dbReference type="Pfam" id="PF19081">
    <property type="entry name" value="Ig_7"/>
    <property type="match status" value="2"/>
</dbReference>
<feature type="domain" description="Ig-like" evidence="3">
    <location>
        <begin position="2730"/>
        <end position="2802"/>
    </location>
</feature>
<dbReference type="InterPro" id="IPR047589">
    <property type="entry name" value="DUF11_rpt"/>
</dbReference>
<feature type="domain" description="DUF11" evidence="2">
    <location>
        <begin position="1513"/>
        <end position="1610"/>
    </location>
</feature>
<reference evidence="4 5" key="1">
    <citation type="submission" date="2021-01" db="EMBL/GenBank/DDBJ databases">
        <title>C459-1 draft genome sequence.</title>
        <authorList>
            <person name="Zhang X.-F."/>
        </authorList>
    </citation>
    <scope>NUCLEOTIDE SEQUENCE [LARGE SCALE GENOMIC DNA]</scope>
    <source>
        <strain evidence="5">C459-1</strain>
    </source>
</reference>
<dbReference type="NCBIfam" id="TIGR04131">
    <property type="entry name" value="Bac_Flav_CTERM"/>
    <property type="match status" value="1"/>
</dbReference>
<dbReference type="PANTHER" id="PTHR34819:SF3">
    <property type="entry name" value="CELL SURFACE PROTEIN"/>
    <property type="match status" value="1"/>
</dbReference>
<feature type="compositionally biased region" description="Low complexity" evidence="1">
    <location>
        <begin position="1742"/>
        <end position="1764"/>
    </location>
</feature>
<dbReference type="InterPro" id="IPR044023">
    <property type="entry name" value="Ig_7"/>
</dbReference>
<accession>A0ABS1QXL2</accession>